<accession>A0ABX8SB79</accession>
<feature type="domain" description="ABC transporter" evidence="5">
    <location>
        <begin position="34"/>
        <end position="258"/>
    </location>
</feature>
<keyword evidence="4 6" id="KW-0067">ATP-binding</keyword>
<keyword evidence="3" id="KW-0547">Nucleotide-binding</keyword>
<reference evidence="6" key="1">
    <citation type="submission" date="2021-07" db="EMBL/GenBank/DDBJ databases">
        <title>Candidatus Kaistella beijingensis sp. nov. isolated from a municipal wastewater treatment plant is involved in sludge foaming.</title>
        <authorList>
            <person name="Song Y."/>
            <person name="Liu S.-J."/>
        </authorList>
    </citation>
    <scope>NUCLEOTIDE SEQUENCE</scope>
    <source>
        <strain evidence="6">DSM 43998</strain>
    </source>
</reference>
<keyword evidence="2" id="KW-0813">Transport</keyword>
<dbReference type="SMART" id="SM00382">
    <property type="entry name" value="AAA"/>
    <property type="match status" value="1"/>
</dbReference>
<evidence type="ECO:0000313" key="7">
    <source>
        <dbReference type="Proteomes" id="UP000887023"/>
    </source>
</evidence>
<gene>
    <name evidence="6" type="ORF">KV203_13785</name>
</gene>
<sequence length="444" mass="48961">MHTSDSAIPPSDTVISLRDVHKRFRLPHERHSGIKQAALTFFQKQRTYETQKVLDGVSIEVRKGEFLGLVGRNGSGKSTLMKLIAGIYVPDSGSVQVRGTLSAFIELGVGFNPELTGRENTFLNGALLGFDRRQMAAMYDDIVDFAELGKFMDQKLKNYSSGMHVRLAFSIAIRAQSDVLLLDEVLAVGDAAFQEKCFDYFREIKSAGRTIVFVSHDVNALLEYCDNGVLIEGGQVRRVGPIREVVDDYLNLLHMEATPDLRAEVTSGFEPTDESDEIEELPHAIEPAVRSEALPGTADRDTRVMAVVSTTVIDLVSGSLRDTFTDDDRELGIRVVFESRATTVSPVYGVMVFSSTGERIFASNTRMSGVATDDLAAGRRVCATWHIPNVLNSGVFSVTSIVADNEADCILDRHDNAASFTIRKQTDSFGLLNFRHAIDLDRLQ</sequence>
<dbReference type="RefSeq" id="WP_083530048.1">
    <property type="nucleotide sequence ID" value="NZ_CBCRUZ010000002.1"/>
</dbReference>
<dbReference type="InterPro" id="IPR029439">
    <property type="entry name" value="Wzt_C"/>
</dbReference>
<evidence type="ECO:0000259" key="5">
    <source>
        <dbReference type="PROSITE" id="PS50893"/>
    </source>
</evidence>
<dbReference type="InterPro" id="IPR003593">
    <property type="entry name" value="AAA+_ATPase"/>
</dbReference>
<evidence type="ECO:0000313" key="6">
    <source>
        <dbReference type="EMBL" id="QXQ12976.1"/>
    </source>
</evidence>
<dbReference type="GO" id="GO:0005524">
    <property type="term" value="F:ATP binding"/>
    <property type="evidence" value="ECO:0007669"/>
    <property type="project" value="UniProtKB-KW"/>
</dbReference>
<dbReference type="Proteomes" id="UP000887023">
    <property type="component" value="Chromosome"/>
</dbReference>
<evidence type="ECO:0000256" key="4">
    <source>
        <dbReference type="ARBA" id="ARBA00022840"/>
    </source>
</evidence>
<dbReference type="Gene3D" id="2.70.50.60">
    <property type="entry name" value="abc- transporter (atp binding component) like domain"/>
    <property type="match status" value="1"/>
</dbReference>
<evidence type="ECO:0000256" key="2">
    <source>
        <dbReference type="ARBA" id="ARBA00022448"/>
    </source>
</evidence>
<evidence type="ECO:0000256" key="3">
    <source>
        <dbReference type="ARBA" id="ARBA00022741"/>
    </source>
</evidence>
<dbReference type="Pfam" id="PF00005">
    <property type="entry name" value="ABC_tran"/>
    <property type="match status" value="1"/>
</dbReference>
<dbReference type="PANTHER" id="PTHR46743:SF2">
    <property type="entry name" value="TEICHOIC ACIDS EXPORT ATP-BINDING PROTEIN TAGH"/>
    <property type="match status" value="1"/>
</dbReference>
<dbReference type="CDD" id="cd10147">
    <property type="entry name" value="Wzt_C-like"/>
    <property type="match status" value="1"/>
</dbReference>
<dbReference type="InterPro" id="IPR027417">
    <property type="entry name" value="P-loop_NTPase"/>
</dbReference>
<proteinExistence type="inferred from homology"/>
<dbReference type="InterPro" id="IPR003439">
    <property type="entry name" value="ABC_transporter-like_ATP-bd"/>
</dbReference>
<dbReference type="CDD" id="cd03220">
    <property type="entry name" value="ABC_KpsT_Wzt"/>
    <property type="match status" value="1"/>
</dbReference>
<comment type="similarity">
    <text evidence="1">Belongs to the ABC transporter superfamily.</text>
</comment>
<evidence type="ECO:0000256" key="1">
    <source>
        <dbReference type="ARBA" id="ARBA00005417"/>
    </source>
</evidence>
<dbReference type="Gene3D" id="3.40.50.300">
    <property type="entry name" value="P-loop containing nucleotide triphosphate hydrolases"/>
    <property type="match status" value="1"/>
</dbReference>
<name>A0ABX8SB79_9ACTN</name>
<dbReference type="InterPro" id="IPR015860">
    <property type="entry name" value="ABC_transpr_TagH-like"/>
</dbReference>
<keyword evidence="7" id="KW-1185">Reference proteome</keyword>
<organism evidence="6 7">
    <name type="scientific">Skermania pinensis</name>
    <dbReference type="NCBI Taxonomy" id="39122"/>
    <lineage>
        <taxon>Bacteria</taxon>
        <taxon>Bacillati</taxon>
        <taxon>Actinomycetota</taxon>
        <taxon>Actinomycetes</taxon>
        <taxon>Mycobacteriales</taxon>
        <taxon>Gordoniaceae</taxon>
        <taxon>Skermania</taxon>
    </lineage>
</organism>
<protein>
    <submittedName>
        <fullName evidence="6">ABC transporter ATP-binding protein</fullName>
    </submittedName>
</protein>
<dbReference type="EMBL" id="CP079105">
    <property type="protein sequence ID" value="QXQ12976.1"/>
    <property type="molecule type" value="Genomic_DNA"/>
</dbReference>
<dbReference type="Pfam" id="PF14524">
    <property type="entry name" value="Wzt_C"/>
    <property type="match status" value="1"/>
</dbReference>
<dbReference type="PROSITE" id="PS50893">
    <property type="entry name" value="ABC_TRANSPORTER_2"/>
    <property type="match status" value="1"/>
</dbReference>
<dbReference type="SUPFAM" id="SSF52540">
    <property type="entry name" value="P-loop containing nucleoside triphosphate hydrolases"/>
    <property type="match status" value="1"/>
</dbReference>
<dbReference type="InterPro" id="IPR050683">
    <property type="entry name" value="Bact_Polysacc_Export_ATP-bd"/>
</dbReference>
<dbReference type="PANTHER" id="PTHR46743">
    <property type="entry name" value="TEICHOIC ACIDS EXPORT ATP-BINDING PROTEIN TAGH"/>
    <property type="match status" value="1"/>
</dbReference>